<organism evidence="1 2">
    <name type="scientific">Plakobranchus ocellatus</name>
    <dbReference type="NCBI Taxonomy" id="259542"/>
    <lineage>
        <taxon>Eukaryota</taxon>
        <taxon>Metazoa</taxon>
        <taxon>Spiralia</taxon>
        <taxon>Lophotrochozoa</taxon>
        <taxon>Mollusca</taxon>
        <taxon>Gastropoda</taxon>
        <taxon>Heterobranchia</taxon>
        <taxon>Euthyneura</taxon>
        <taxon>Panpulmonata</taxon>
        <taxon>Sacoglossa</taxon>
        <taxon>Placobranchoidea</taxon>
        <taxon>Plakobranchidae</taxon>
        <taxon>Plakobranchus</taxon>
    </lineage>
</organism>
<sequence>MTQTLKKYVEDVGGSVDRKNVMKSAGHFCHGFEPGPSAWPDGRPGSLRSPFCGQAICIKPNLFLFTKYILQRNFQWDPSLRFFLRNLLKRSTITETEKPGAVLSPRHCRINFDKLFSKGHNKIIFTMIIFSPYDSPQELEGKSLLTGDEKWKLILIKKEKEEISGVRTILSGSLSIIDNSPSEVEHALTPKLPGIISAGRYHNKQARGDND</sequence>
<accession>A0AAV4AF05</accession>
<evidence type="ECO:0000313" key="2">
    <source>
        <dbReference type="Proteomes" id="UP000735302"/>
    </source>
</evidence>
<evidence type="ECO:0000313" key="1">
    <source>
        <dbReference type="EMBL" id="GFO05019.1"/>
    </source>
</evidence>
<gene>
    <name evidence="1" type="ORF">PoB_003152400</name>
</gene>
<reference evidence="1 2" key="1">
    <citation type="journal article" date="2021" name="Elife">
        <title>Chloroplast acquisition without the gene transfer in kleptoplastic sea slugs, Plakobranchus ocellatus.</title>
        <authorList>
            <person name="Maeda T."/>
            <person name="Takahashi S."/>
            <person name="Yoshida T."/>
            <person name="Shimamura S."/>
            <person name="Takaki Y."/>
            <person name="Nagai Y."/>
            <person name="Toyoda A."/>
            <person name="Suzuki Y."/>
            <person name="Arimoto A."/>
            <person name="Ishii H."/>
            <person name="Satoh N."/>
            <person name="Nishiyama T."/>
            <person name="Hasebe M."/>
            <person name="Maruyama T."/>
            <person name="Minagawa J."/>
            <person name="Obokata J."/>
            <person name="Shigenobu S."/>
        </authorList>
    </citation>
    <scope>NUCLEOTIDE SEQUENCE [LARGE SCALE GENOMIC DNA]</scope>
</reference>
<comment type="caution">
    <text evidence="1">The sequence shown here is derived from an EMBL/GenBank/DDBJ whole genome shotgun (WGS) entry which is preliminary data.</text>
</comment>
<dbReference type="EMBL" id="BLXT01003746">
    <property type="protein sequence ID" value="GFO05019.1"/>
    <property type="molecule type" value="Genomic_DNA"/>
</dbReference>
<protein>
    <submittedName>
        <fullName evidence="1">Uncharacterized protein</fullName>
    </submittedName>
</protein>
<keyword evidence="2" id="KW-1185">Reference proteome</keyword>
<dbReference type="AlphaFoldDB" id="A0AAV4AF05"/>
<name>A0AAV4AF05_9GAST</name>
<proteinExistence type="predicted"/>
<dbReference type="Proteomes" id="UP000735302">
    <property type="component" value="Unassembled WGS sequence"/>
</dbReference>